<organism evidence="1 2">
    <name type="scientific">Pseudosulfitobacter pseudonitzschiae</name>
    <dbReference type="NCBI Taxonomy" id="1402135"/>
    <lineage>
        <taxon>Bacteria</taxon>
        <taxon>Pseudomonadati</taxon>
        <taxon>Pseudomonadota</taxon>
        <taxon>Alphaproteobacteria</taxon>
        <taxon>Rhodobacterales</taxon>
        <taxon>Roseobacteraceae</taxon>
        <taxon>Pseudosulfitobacter</taxon>
    </lineage>
</organism>
<evidence type="ECO:0000313" key="2">
    <source>
        <dbReference type="Proteomes" id="UP000199754"/>
    </source>
</evidence>
<name>A0A221K952_9RHOB</name>
<accession>A0A221K952</accession>
<keyword evidence="1" id="KW-0614">Plasmid</keyword>
<keyword evidence="2" id="KW-1185">Reference proteome</keyword>
<dbReference type="EMBL" id="CP022420">
    <property type="protein sequence ID" value="ASM75509.1"/>
    <property type="molecule type" value="Genomic_DNA"/>
</dbReference>
<gene>
    <name evidence="1" type="ORF">SULPSESMR1_03711</name>
</gene>
<dbReference type="AlphaFoldDB" id="A0A221K952"/>
<proteinExistence type="predicted"/>
<geneLocation type="plasmid" evidence="1 2">
    <name>pSMR1-5</name>
</geneLocation>
<sequence>MSTSLIKNASNVDGTGQDMIDLVRININDVQIHHTRMQVSFEMRAELNLDRLTVMLRLITYRYVAAATASRSAPQHRSAQALNKHSSSQSVAEELDFFANFDGLLNPTLILLIRDNAVLLWQLTQAVSGHTALHLFHVIGYVRQFMRPVLLIFKVRAQFGDEVCL</sequence>
<evidence type="ECO:0000313" key="1">
    <source>
        <dbReference type="EMBL" id="ASM75509.1"/>
    </source>
</evidence>
<dbReference type="Proteomes" id="UP000199754">
    <property type="component" value="Plasmid pSMR1-5"/>
</dbReference>
<dbReference type="RefSeq" id="WP_089423484.1">
    <property type="nucleotide sequence ID" value="NZ_CP022420.1"/>
</dbReference>
<dbReference type="KEGG" id="spse:SULPSESMR1_03711"/>
<protein>
    <submittedName>
        <fullName evidence="1">Uncharacterized protein</fullName>
    </submittedName>
</protein>
<reference evidence="1 2" key="1">
    <citation type="submission" date="2017-07" db="EMBL/GenBank/DDBJ databases">
        <title>Genome Sequence of Sulfitobacter pseudonitzschiae Strain SMR1 Isolated from a culture of the Diatom Skeletonema marinoi.</title>
        <authorList>
            <person name="Topel M."/>
            <person name="Pinder M.I.M."/>
            <person name="Johansson O.N."/>
            <person name="Kourtchenko O."/>
            <person name="Godhe A."/>
            <person name="Clarke A.K."/>
        </authorList>
    </citation>
    <scope>NUCLEOTIDE SEQUENCE [LARGE SCALE GENOMIC DNA]</scope>
    <source>
        <strain evidence="1 2">SMR1</strain>
        <plasmid evidence="1 2">pSMR1-5</plasmid>
    </source>
</reference>